<dbReference type="PANTHER" id="PTHR42912:SF95">
    <property type="entry name" value="METHYLTRANSFERASE TYPE 11 DOMAIN-CONTAINING PROTEIN"/>
    <property type="match status" value="1"/>
</dbReference>
<name>A0A3B0UK55_9ZZZZ</name>
<dbReference type="EMBL" id="UOEU01000156">
    <property type="protein sequence ID" value="VAW31098.1"/>
    <property type="molecule type" value="Genomic_DNA"/>
</dbReference>
<evidence type="ECO:0000259" key="1">
    <source>
        <dbReference type="Pfam" id="PF13649"/>
    </source>
</evidence>
<proteinExistence type="predicted"/>
<dbReference type="InterPro" id="IPR041698">
    <property type="entry name" value="Methyltransf_25"/>
</dbReference>
<gene>
    <name evidence="2" type="ORF">MNBD_CHLOROFLEXI01-4356</name>
</gene>
<feature type="domain" description="Methyltransferase" evidence="1">
    <location>
        <begin position="53"/>
        <end position="144"/>
    </location>
</feature>
<dbReference type="AlphaFoldDB" id="A0A3B0UK55"/>
<protein>
    <recommendedName>
        <fullName evidence="1">Methyltransferase domain-containing protein</fullName>
    </recommendedName>
</protein>
<dbReference type="Pfam" id="PF13649">
    <property type="entry name" value="Methyltransf_25"/>
    <property type="match status" value="1"/>
</dbReference>
<dbReference type="SUPFAM" id="SSF53335">
    <property type="entry name" value="S-adenosyl-L-methionine-dependent methyltransferases"/>
    <property type="match status" value="1"/>
</dbReference>
<accession>A0A3B0UK55</accession>
<dbReference type="InterPro" id="IPR029063">
    <property type="entry name" value="SAM-dependent_MTases_sf"/>
</dbReference>
<dbReference type="CDD" id="cd02440">
    <property type="entry name" value="AdoMet_MTases"/>
    <property type="match status" value="1"/>
</dbReference>
<dbReference type="GO" id="GO:0008168">
    <property type="term" value="F:methyltransferase activity"/>
    <property type="evidence" value="ECO:0007669"/>
    <property type="project" value="TreeGrafter"/>
</dbReference>
<dbReference type="PANTHER" id="PTHR42912">
    <property type="entry name" value="METHYLTRANSFERASE"/>
    <property type="match status" value="1"/>
</dbReference>
<evidence type="ECO:0000313" key="2">
    <source>
        <dbReference type="EMBL" id="VAW31098.1"/>
    </source>
</evidence>
<dbReference type="Gene3D" id="3.40.50.150">
    <property type="entry name" value="Vaccinia Virus protein VP39"/>
    <property type="match status" value="1"/>
</dbReference>
<organism evidence="2">
    <name type="scientific">hydrothermal vent metagenome</name>
    <dbReference type="NCBI Taxonomy" id="652676"/>
    <lineage>
        <taxon>unclassified sequences</taxon>
        <taxon>metagenomes</taxon>
        <taxon>ecological metagenomes</taxon>
    </lineage>
</organism>
<dbReference type="InterPro" id="IPR050508">
    <property type="entry name" value="Methyltransf_Superfamily"/>
</dbReference>
<sequence>MIRKLWVSLIRFGFRLLYYELAWTYDWVSWLVSLGEWSRWQQTALPFVQGSFVLEIGHGPGHLLAAMQTAGQTVFGVDLSPHMGRQAQRRLQKSRLTADLARAKVQALPFETAVFHTVLSTFPTDYIVDPETLTAVHRVLKPNGRLVVVPEGHLTGRGGLHRLLDWLFRITGQRNDTFSVADPPAWPPSGVWEPLRQRFADAGLTLTVETISLQRSQVTILIAQKE</sequence>
<reference evidence="2" key="1">
    <citation type="submission" date="2018-06" db="EMBL/GenBank/DDBJ databases">
        <authorList>
            <person name="Zhirakovskaya E."/>
        </authorList>
    </citation>
    <scope>NUCLEOTIDE SEQUENCE</scope>
</reference>